<keyword evidence="1" id="KW-0812">Transmembrane</keyword>
<evidence type="ECO:0000256" key="1">
    <source>
        <dbReference type="SAM" id="Phobius"/>
    </source>
</evidence>
<keyword evidence="1" id="KW-1133">Transmembrane helix</keyword>
<organism evidence="2">
    <name type="scientific">viral metagenome</name>
    <dbReference type="NCBI Taxonomy" id="1070528"/>
    <lineage>
        <taxon>unclassified sequences</taxon>
        <taxon>metagenomes</taxon>
        <taxon>organismal metagenomes</taxon>
    </lineage>
</organism>
<proteinExistence type="predicted"/>
<feature type="transmembrane region" description="Helical" evidence="1">
    <location>
        <begin position="176"/>
        <end position="193"/>
    </location>
</feature>
<reference evidence="2" key="1">
    <citation type="journal article" date="2020" name="Nature">
        <title>Giant virus diversity and host interactions through global metagenomics.</title>
        <authorList>
            <person name="Schulz F."/>
            <person name="Roux S."/>
            <person name="Paez-Espino D."/>
            <person name="Jungbluth S."/>
            <person name="Walsh D.A."/>
            <person name="Denef V.J."/>
            <person name="McMahon K.D."/>
            <person name="Konstantinidis K.T."/>
            <person name="Eloe-Fadrosh E.A."/>
            <person name="Kyrpides N.C."/>
            <person name="Woyke T."/>
        </authorList>
    </citation>
    <scope>NUCLEOTIDE SEQUENCE</scope>
    <source>
        <strain evidence="2">GVMAG-M-3300013004-44</strain>
    </source>
</reference>
<feature type="transmembrane region" description="Helical" evidence="1">
    <location>
        <begin position="139"/>
        <end position="156"/>
    </location>
</feature>
<feature type="transmembrane region" description="Helical" evidence="1">
    <location>
        <begin position="68"/>
        <end position="90"/>
    </location>
</feature>
<protein>
    <submittedName>
        <fullName evidence="2">Uncharacterized protein</fullName>
    </submittedName>
</protein>
<feature type="transmembrane region" description="Helical" evidence="1">
    <location>
        <begin position="205"/>
        <end position="228"/>
    </location>
</feature>
<name>A0A6C0BH09_9ZZZZ</name>
<accession>A0A6C0BH09</accession>
<sequence>MECPCFSLLKEGADALYLIEIEMSTRAQPTVGQQADNKQPSSMMNFFTNAILSPIVELYSLIPDSILFGSLLLYVITQNLSYGIFSLFIFETILSHRLLSWIMIQTFGPQPRSADSIKCRAGFKTEQLDVKRMFMHNQYPSYAIFSLTSIGTYLGLSTYQFSDTFEAMGSEWSGRSMTAYIFIGAVLLTFILARMYACSEGFSEIAVAFIFAIAFGFAFFKLNVLLFGEEAVNFLGLPYLSEKAANGTPIYVCSADPSSRNK</sequence>
<keyword evidence="1" id="KW-0472">Membrane</keyword>
<dbReference type="AlphaFoldDB" id="A0A6C0BH09"/>
<evidence type="ECO:0000313" key="2">
    <source>
        <dbReference type="EMBL" id="QHS91292.1"/>
    </source>
</evidence>
<dbReference type="EMBL" id="MN739158">
    <property type="protein sequence ID" value="QHS91292.1"/>
    <property type="molecule type" value="Genomic_DNA"/>
</dbReference>